<name>A0AAV5R671_PICKL</name>
<accession>A0AAV5R671</accession>
<protein>
    <recommendedName>
        <fullName evidence="3">Condensation domain-containing protein</fullName>
    </recommendedName>
</protein>
<sequence length="414" mass="47425">MVLSAYETFMNLLASHRIFNNFIIGAQFKPLLKPNKIANVVSKLCTKYPQFSLTVGKGHHSEYLKKYDVKDCIEIVHNSTPNQILEKYSALNFNYANKTPLWKLVLDSKSNTLFFVADHTFLDGTAVKNVYNELCKSFDEVEDDKIENSVIVPEFKPYPTSAEILKFEERFAEEGIVVDKGTFPEMDKELLKLPYSKHNFNIVHLSKEKSNYLRQLCRDNGFKLTGLMFSIASKAIVDSYVHNEEFEKLRTMVAVNNRFKISPEVDPMLYQLGLFFGVHTHYDNISYVKNSSIFEIAKNFQNGLNDNKHRCNEFWEILETQAKNDRSVIEKSIEGFKNKDGTPGTTLTMSNINVLGDDKIGKVYFDEPMFDSAFGLHMVSSVEGMALNFTSHRAVPKEIFNNYVNNALKSINIL</sequence>
<keyword evidence="2" id="KW-1185">Reference proteome</keyword>
<dbReference type="EMBL" id="BTGB01000003">
    <property type="protein sequence ID" value="GMM46492.1"/>
    <property type="molecule type" value="Genomic_DNA"/>
</dbReference>
<dbReference type="Gene3D" id="3.30.559.10">
    <property type="entry name" value="Chloramphenicol acetyltransferase-like domain"/>
    <property type="match status" value="1"/>
</dbReference>
<gene>
    <name evidence="1" type="ORF">DAPK24_030670</name>
</gene>
<dbReference type="InterPro" id="IPR052058">
    <property type="entry name" value="Alcohol_O-acetyltransferase"/>
</dbReference>
<proteinExistence type="predicted"/>
<dbReference type="InterPro" id="IPR023213">
    <property type="entry name" value="CAT-like_dom_sf"/>
</dbReference>
<dbReference type="PANTHER" id="PTHR28037:SF1">
    <property type="entry name" value="ALCOHOL O-ACETYLTRANSFERASE 1-RELATED"/>
    <property type="match status" value="1"/>
</dbReference>
<organism evidence="1 2">
    <name type="scientific">Pichia kluyveri</name>
    <name type="common">Yeast</name>
    <dbReference type="NCBI Taxonomy" id="36015"/>
    <lineage>
        <taxon>Eukaryota</taxon>
        <taxon>Fungi</taxon>
        <taxon>Dikarya</taxon>
        <taxon>Ascomycota</taxon>
        <taxon>Saccharomycotina</taxon>
        <taxon>Pichiomycetes</taxon>
        <taxon>Pichiales</taxon>
        <taxon>Pichiaceae</taxon>
        <taxon>Pichia</taxon>
    </lineage>
</organism>
<dbReference type="PANTHER" id="PTHR28037">
    <property type="entry name" value="ALCOHOL O-ACETYLTRANSFERASE 1-RELATED"/>
    <property type="match status" value="1"/>
</dbReference>
<dbReference type="InterPro" id="IPR010828">
    <property type="entry name" value="Atf2/Sli1-like"/>
</dbReference>
<comment type="caution">
    <text evidence="1">The sequence shown here is derived from an EMBL/GenBank/DDBJ whole genome shotgun (WGS) entry which is preliminary data.</text>
</comment>
<evidence type="ECO:0000313" key="1">
    <source>
        <dbReference type="EMBL" id="GMM46492.1"/>
    </source>
</evidence>
<dbReference type="Pfam" id="PF07247">
    <property type="entry name" value="AATase"/>
    <property type="match status" value="1"/>
</dbReference>
<evidence type="ECO:0008006" key="3">
    <source>
        <dbReference type="Google" id="ProtNLM"/>
    </source>
</evidence>
<dbReference type="Gene3D" id="3.30.559.30">
    <property type="entry name" value="Nonribosomal peptide synthetase, condensation domain"/>
    <property type="match status" value="1"/>
</dbReference>
<reference evidence="1 2" key="1">
    <citation type="journal article" date="2023" name="Elife">
        <title>Identification of key yeast species and microbe-microbe interactions impacting larval growth of Drosophila in the wild.</title>
        <authorList>
            <person name="Mure A."/>
            <person name="Sugiura Y."/>
            <person name="Maeda R."/>
            <person name="Honda K."/>
            <person name="Sakurai N."/>
            <person name="Takahashi Y."/>
            <person name="Watada M."/>
            <person name="Katoh T."/>
            <person name="Gotoh A."/>
            <person name="Gotoh Y."/>
            <person name="Taniguchi I."/>
            <person name="Nakamura K."/>
            <person name="Hayashi T."/>
            <person name="Katayama T."/>
            <person name="Uemura T."/>
            <person name="Hattori Y."/>
        </authorList>
    </citation>
    <scope>NUCLEOTIDE SEQUENCE [LARGE SCALE GENOMIC DNA]</scope>
    <source>
        <strain evidence="1 2">PK-24</strain>
    </source>
</reference>
<dbReference type="AlphaFoldDB" id="A0AAV5R671"/>
<evidence type="ECO:0000313" key="2">
    <source>
        <dbReference type="Proteomes" id="UP001378960"/>
    </source>
</evidence>
<dbReference type="Proteomes" id="UP001378960">
    <property type="component" value="Unassembled WGS sequence"/>
</dbReference>